<feature type="transmembrane region" description="Helical" evidence="25">
    <location>
        <begin position="400"/>
        <end position="420"/>
    </location>
</feature>
<dbReference type="InterPro" id="IPR052187">
    <property type="entry name" value="MFSD1"/>
</dbReference>
<comment type="subcellular location">
    <subcellularLocation>
        <location evidence="1">Lysosome membrane</location>
        <topology evidence="1">Multi-pass membrane protein</topology>
    </subcellularLocation>
</comment>
<evidence type="ECO:0000256" key="17">
    <source>
        <dbReference type="ARBA" id="ARBA00044903"/>
    </source>
</evidence>
<name>A0A6N7QPT4_9GAMM</name>
<evidence type="ECO:0000256" key="13">
    <source>
        <dbReference type="ARBA" id="ARBA00044893"/>
    </source>
</evidence>
<gene>
    <name evidence="27" type="ORF">GH984_00275</name>
</gene>
<comment type="catalytic activity">
    <reaction evidence="13">
        <text>L-alpha-aminoacyl-L-lysine(out) = L-alpha-aminoacyl-L-lysine(in)</text>
        <dbReference type="Rhea" id="RHEA:79383"/>
        <dbReference type="ChEBI" id="CHEBI:229966"/>
    </reaction>
</comment>
<comment type="catalytic activity">
    <reaction evidence="8">
        <text>L-lysyl-L-alanine(out) = L-lysyl-L-alanine(in)</text>
        <dbReference type="Rhea" id="RHEA:79399"/>
        <dbReference type="ChEBI" id="CHEBI:229954"/>
    </reaction>
</comment>
<accession>A0A6N7QPT4</accession>
<evidence type="ECO:0000313" key="27">
    <source>
        <dbReference type="EMBL" id="MRH77148.1"/>
    </source>
</evidence>
<feature type="transmembrane region" description="Helical" evidence="25">
    <location>
        <begin position="139"/>
        <end position="161"/>
    </location>
</feature>
<comment type="similarity">
    <text evidence="2">Belongs to the major facilitator superfamily.</text>
</comment>
<keyword evidence="3" id="KW-0813">Transport</keyword>
<comment type="catalytic activity">
    <reaction evidence="14">
        <text>L-aspartyl-L-lysine(out) = L-aspartyl-L-lysine(in)</text>
        <dbReference type="Rhea" id="RHEA:79411"/>
        <dbReference type="ChEBI" id="CHEBI:229953"/>
    </reaction>
</comment>
<dbReference type="Gene3D" id="1.20.1250.20">
    <property type="entry name" value="MFS general substrate transporter like domains"/>
    <property type="match status" value="2"/>
</dbReference>
<dbReference type="SUPFAM" id="SSF103473">
    <property type="entry name" value="MFS general substrate transporter"/>
    <property type="match status" value="1"/>
</dbReference>
<comment type="catalytic activity">
    <reaction evidence="10">
        <text>L-alpha-aminoacyl-L-arginine(out) = L-alpha-aminoacyl-L-arginine(in)</text>
        <dbReference type="Rhea" id="RHEA:79367"/>
        <dbReference type="ChEBI" id="CHEBI:229968"/>
    </reaction>
</comment>
<dbReference type="AlphaFoldDB" id="A0A6N7QPT4"/>
<feature type="transmembrane region" description="Helical" evidence="25">
    <location>
        <begin position="173"/>
        <end position="192"/>
    </location>
</feature>
<evidence type="ECO:0000256" key="7">
    <source>
        <dbReference type="ARBA" id="ARBA00023228"/>
    </source>
</evidence>
<evidence type="ECO:0000256" key="8">
    <source>
        <dbReference type="ARBA" id="ARBA00044876"/>
    </source>
</evidence>
<comment type="catalytic activity">
    <reaction evidence="12">
        <text>L-lysyl-L-alpha-amino acid(out) = L-lysyl-L-alpha-amino acid(in)</text>
        <dbReference type="Rhea" id="RHEA:79387"/>
        <dbReference type="ChEBI" id="CHEBI:229965"/>
    </reaction>
</comment>
<feature type="transmembrane region" description="Helical" evidence="25">
    <location>
        <begin position="267"/>
        <end position="286"/>
    </location>
</feature>
<evidence type="ECO:0000256" key="1">
    <source>
        <dbReference type="ARBA" id="ARBA00004155"/>
    </source>
</evidence>
<feature type="transmembrane region" description="Helical" evidence="25">
    <location>
        <begin position="298"/>
        <end position="316"/>
    </location>
</feature>
<evidence type="ECO:0000256" key="23">
    <source>
        <dbReference type="ARBA" id="ARBA00045709"/>
    </source>
</evidence>
<dbReference type="EMBL" id="WJPP01000001">
    <property type="protein sequence ID" value="MRH77148.1"/>
    <property type="molecule type" value="Genomic_DNA"/>
</dbReference>
<keyword evidence="4 25" id="KW-0812">Transmembrane</keyword>
<comment type="catalytic activity">
    <reaction evidence="16">
        <text>L-lysyl-L-lysine(out) = L-lysyl-L-lysine(in)</text>
        <dbReference type="Rhea" id="RHEA:79403"/>
        <dbReference type="ChEBI" id="CHEBI:229956"/>
    </reaction>
</comment>
<evidence type="ECO:0000256" key="14">
    <source>
        <dbReference type="ARBA" id="ARBA00044898"/>
    </source>
</evidence>
<evidence type="ECO:0000256" key="19">
    <source>
        <dbReference type="ARBA" id="ARBA00044919"/>
    </source>
</evidence>
<dbReference type="GO" id="GO:0005765">
    <property type="term" value="C:lysosomal membrane"/>
    <property type="evidence" value="ECO:0007669"/>
    <property type="project" value="UniProtKB-SubCell"/>
</dbReference>
<comment type="catalytic activity">
    <reaction evidence="20">
        <text>L-lysyl-glycine(out) = L-lysyl-glycine(in)</text>
        <dbReference type="Rhea" id="RHEA:79407"/>
        <dbReference type="ChEBI" id="CHEBI:191202"/>
    </reaction>
</comment>
<evidence type="ECO:0000256" key="5">
    <source>
        <dbReference type="ARBA" id="ARBA00022989"/>
    </source>
</evidence>
<evidence type="ECO:0000256" key="15">
    <source>
        <dbReference type="ARBA" id="ARBA00044899"/>
    </source>
</evidence>
<keyword evidence="6 25" id="KW-0472">Membrane</keyword>
<comment type="catalytic activity">
    <reaction evidence="9">
        <text>L-histidyl-glycine(out) = L-histidyl-glycine(in)</text>
        <dbReference type="Rhea" id="RHEA:79395"/>
        <dbReference type="ChEBI" id="CHEBI:229957"/>
    </reaction>
</comment>
<dbReference type="InterPro" id="IPR020846">
    <property type="entry name" value="MFS_dom"/>
</dbReference>
<comment type="catalytic activity">
    <reaction evidence="11">
        <text>L-alpha-aminoacyl-L-histidine(out) = L-alpha-aminoacyl-L-histidine(in)</text>
        <dbReference type="Rhea" id="RHEA:79375"/>
        <dbReference type="ChEBI" id="CHEBI:229967"/>
    </reaction>
</comment>
<evidence type="ECO:0000256" key="4">
    <source>
        <dbReference type="ARBA" id="ARBA00022692"/>
    </source>
</evidence>
<keyword evidence="28" id="KW-1185">Reference proteome</keyword>
<evidence type="ECO:0000256" key="12">
    <source>
        <dbReference type="ARBA" id="ARBA00044891"/>
    </source>
</evidence>
<comment type="catalytic activity">
    <reaction evidence="18">
        <text>L-histidyl-L-alpha-amino acid(out) = L-histidyl-L-alpha-amino acid(in)</text>
        <dbReference type="Rhea" id="RHEA:79379"/>
        <dbReference type="ChEBI" id="CHEBI:229964"/>
    </reaction>
</comment>
<feature type="transmembrane region" description="Helical" evidence="25">
    <location>
        <begin position="105"/>
        <end position="127"/>
    </location>
</feature>
<dbReference type="InterPro" id="IPR036259">
    <property type="entry name" value="MFS_trans_sf"/>
</dbReference>
<feature type="transmembrane region" description="Helical" evidence="25">
    <location>
        <begin position="357"/>
        <end position="380"/>
    </location>
</feature>
<evidence type="ECO:0000256" key="21">
    <source>
        <dbReference type="ARBA" id="ARBA00044985"/>
    </source>
</evidence>
<dbReference type="PANTHER" id="PTHR23512">
    <property type="entry name" value="MAJOR FACILITATOR SUPERFAMILY DOMAIN-CONTAINING PROTEIN 1"/>
    <property type="match status" value="1"/>
</dbReference>
<organism evidence="27 28">
    <name type="scientific">Spiribacter salilacus</name>
    <dbReference type="NCBI Taxonomy" id="2664894"/>
    <lineage>
        <taxon>Bacteria</taxon>
        <taxon>Pseudomonadati</taxon>
        <taxon>Pseudomonadota</taxon>
        <taxon>Gammaproteobacteria</taxon>
        <taxon>Chromatiales</taxon>
        <taxon>Ectothiorhodospiraceae</taxon>
        <taxon>Spiribacter</taxon>
    </lineage>
</organism>
<sequence>MSSSASKPYPPQRLAWFIWGLGAAFYLIAFFHRVAPGVITDELMFDFNLGAAGLGSLSAFYFYTYVAMQVPTGVLADRFGPRLLLGFGALMAALGAILFALAPNFAIAATGRALIGASVAVAFVSMLKISAHWMDAKRFALASGIALSIGMLGAIAAGVPLRISVDGIGWRNTMLIIGGATLVISALIFYFVRTDPSSYGYQGYAVDDGQTTPKQGMLSGIIHVLQHRNALLLVFIPAGIVGPLLTFSGLWGVPFLTTHYGMTDKEAAFYTSLTLVAWALGGPLFGWLTDRLQRRKSVYLAGITMFLLAWIVLIQVPALPLVVLALLLFIIGLGSGAMVISFAFGKESVPAHLAGTSSGLINMGVMLGPMSLQPAVGWLLEKRWTGERIDGSPVYDLASYQFAFNAMLIWTVIATILLALTRETYGRQKHVD</sequence>
<evidence type="ECO:0000256" key="3">
    <source>
        <dbReference type="ARBA" id="ARBA00022448"/>
    </source>
</evidence>
<evidence type="ECO:0000256" key="25">
    <source>
        <dbReference type="SAM" id="Phobius"/>
    </source>
</evidence>
<feature type="transmembrane region" description="Helical" evidence="25">
    <location>
        <begin position="47"/>
        <end position="67"/>
    </location>
</feature>
<dbReference type="GO" id="GO:0022857">
    <property type="term" value="F:transmembrane transporter activity"/>
    <property type="evidence" value="ECO:0007669"/>
    <property type="project" value="InterPro"/>
</dbReference>
<evidence type="ECO:0000256" key="2">
    <source>
        <dbReference type="ARBA" id="ARBA00008335"/>
    </source>
</evidence>
<evidence type="ECO:0000256" key="11">
    <source>
        <dbReference type="ARBA" id="ARBA00044884"/>
    </source>
</evidence>
<feature type="transmembrane region" description="Helical" evidence="25">
    <location>
        <begin position="79"/>
        <end position="99"/>
    </location>
</feature>
<evidence type="ECO:0000256" key="24">
    <source>
        <dbReference type="ARBA" id="ARBA00046376"/>
    </source>
</evidence>
<proteinExistence type="inferred from homology"/>
<reference evidence="27 28" key="1">
    <citation type="submission" date="2019-11" db="EMBL/GenBank/DDBJ databases">
        <authorList>
            <person name="Zhang X.Y."/>
        </authorList>
    </citation>
    <scope>NUCLEOTIDE SEQUENCE [LARGE SCALE GENOMIC DNA]</scope>
    <source>
        <strain evidence="27 28">C176</strain>
    </source>
</reference>
<protein>
    <recommendedName>
        <fullName evidence="21">Lysosomal dipeptide transporter MFSD1</fullName>
    </recommendedName>
    <alternativeName>
        <fullName evidence="22">Major facilitator superfamily domain-containing protein 1</fullName>
    </alternativeName>
</protein>
<comment type="catalytic activity">
    <reaction evidence="17">
        <text>L-arginyl-glycine(out) = L-arginyl-glycine(in)</text>
        <dbReference type="Rhea" id="RHEA:79391"/>
        <dbReference type="ChEBI" id="CHEBI:229955"/>
    </reaction>
</comment>
<evidence type="ECO:0000256" key="6">
    <source>
        <dbReference type="ARBA" id="ARBA00023136"/>
    </source>
</evidence>
<dbReference type="PANTHER" id="PTHR23512:SF3">
    <property type="entry name" value="MAJOR FACILITATOR SUPERFAMILY DOMAIN-CONTAINING PROTEIN 1"/>
    <property type="match status" value="1"/>
</dbReference>
<evidence type="ECO:0000313" key="28">
    <source>
        <dbReference type="Proteomes" id="UP000433788"/>
    </source>
</evidence>
<comment type="catalytic activity">
    <reaction evidence="15">
        <text>L-arginyl-L-alpha-amino acid(out) = L-arginyl-L-alpha-amino acid(in)</text>
        <dbReference type="Rhea" id="RHEA:79371"/>
        <dbReference type="ChEBI" id="CHEBI:84315"/>
    </reaction>
</comment>
<evidence type="ECO:0000259" key="26">
    <source>
        <dbReference type="PROSITE" id="PS50850"/>
    </source>
</evidence>
<feature type="transmembrane region" description="Helical" evidence="25">
    <location>
        <begin position="322"/>
        <end position="345"/>
    </location>
</feature>
<keyword evidence="5 25" id="KW-1133">Transmembrane helix</keyword>
<comment type="caution">
    <text evidence="27">The sequence shown here is derived from an EMBL/GenBank/DDBJ whole genome shotgun (WGS) entry which is preliminary data.</text>
</comment>
<feature type="transmembrane region" description="Helical" evidence="25">
    <location>
        <begin position="230"/>
        <end position="255"/>
    </location>
</feature>
<feature type="domain" description="Major facilitator superfamily (MFS) profile" evidence="26">
    <location>
        <begin position="17"/>
        <end position="429"/>
    </location>
</feature>
<evidence type="ECO:0000256" key="9">
    <source>
        <dbReference type="ARBA" id="ARBA00044878"/>
    </source>
</evidence>
<keyword evidence="7" id="KW-0458">Lysosome</keyword>
<evidence type="ECO:0000256" key="18">
    <source>
        <dbReference type="ARBA" id="ARBA00044912"/>
    </source>
</evidence>
<dbReference type="Pfam" id="PF07690">
    <property type="entry name" value="MFS_1"/>
    <property type="match status" value="1"/>
</dbReference>
<evidence type="ECO:0000256" key="22">
    <source>
        <dbReference type="ARBA" id="ARBA00045018"/>
    </source>
</evidence>
<comment type="function">
    <text evidence="23">Lysosomal dipeptide uniporter that selectively exports lysine, arginine or histidine-containing dipeptides with a net positive charge from the lysosome lumen into the cytosol. Could play a role in a specific type of protein O-glycosylation indirectly regulating macrophages migration and tissue invasion. Also essential for liver homeostasis.</text>
</comment>
<feature type="transmembrane region" description="Helical" evidence="25">
    <location>
        <begin position="14"/>
        <end position="35"/>
    </location>
</feature>
<evidence type="ECO:0000256" key="10">
    <source>
        <dbReference type="ARBA" id="ARBA00044881"/>
    </source>
</evidence>
<dbReference type="InterPro" id="IPR011701">
    <property type="entry name" value="MFS"/>
</dbReference>
<dbReference type="Proteomes" id="UP000433788">
    <property type="component" value="Unassembled WGS sequence"/>
</dbReference>
<comment type="subunit">
    <text evidence="24">Homodimer. Interacts with lysosomal protein GLMP (via lumenal domain); the interaction starts while both proteins are still in the endoplasmic reticulum and is required for stabilization of MFSD1 in lysosomes but has no direct effect on its targeting to lysosomes or transporter activity.</text>
</comment>
<evidence type="ECO:0000256" key="20">
    <source>
        <dbReference type="ARBA" id="ARBA00044924"/>
    </source>
</evidence>
<comment type="catalytic activity">
    <reaction evidence="19">
        <text>L-alanyl-L-lysine(out) = L-alanyl-L-lysine(in)</text>
        <dbReference type="Rhea" id="RHEA:79415"/>
        <dbReference type="ChEBI" id="CHEBI:192470"/>
    </reaction>
</comment>
<dbReference type="PROSITE" id="PS50850">
    <property type="entry name" value="MFS"/>
    <property type="match status" value="1"/>
</dbReference>
<evidence type="ECO:0000256" key="16">
    <source>
        <dbReference type="ARBA" id="ARBA00044900"/>
    </source>
</evidence>
<dbReference type="RefSeq" id="WP_369691868.1">
    <property type="nucleotide sequence ID" value="NZ_WJPP01000001.1"/>
</dbReference>